<evidence type="ECO:0000313" key="3">
    <source>
        <dbReference type="Proteomes" id="UP000233343"/>
    </source>
</evidence>
<keyword evidence="1" id="KW-0812">Transmembrane</keyword>
<accession>A0A2N0ZB53</accession>
<keyword evidence="3" id="KW-1185">Reference proteome</keyword>
<organism evidence="2 3">
    <name type="scientific">Cytobacillus horneckiae</name>
    <dbReference type="NCBI Taxonomy" id="549687"/>
    <lineage>
        <taxon>Bacteria</taxon>
        <taxon>Bacillati</taxon>
        <taxon>Bacillota</taxon>
        <taxon>Bacilli</taxon>
        <taxon>Bacillales</taxon>
        <taxon>Bacillaceae</taxon>
        <taxon>Cytobacillus</taxon>
    </lineage>
</organism>
<evidence type="ECO:0000313" key="2">
    <source>
        <dbReference type="EMBL" id="PKG26730.1"/>
    </source>
</evidence>
<proteinExistence type="predicted"/>
<feature type="transmembrane region" description="Helical" evidence="1">
    <location>
        <begin position="58"/>
        <end position="78"/>
    </location>
</feature>
<dbReference type="Proteomes" id="UP000233343">
    <property type="component" value="Unassembled WGS sequence"/>
</dbReference>
<dbReference type="AlphaFoldDB" id="A0A2N0ZB53"/>
<sequence>MNQFEKEFNLDKKFPRFKINSEKKQELLNNLLEQEEEITIKTKKKNNLLNFTKKTSNIVILAATFLLMFGALFGIMTYQSANAALYDDDKIINDVNIGIEKSRNIFIPQFLEQSGIETKKDAEKLLSNYFSGNALTEMINAWESNLDTNLSSPADLEGSVAEISMGSLNNSKNIKINELENKNRSVSYYDINIDKNIKLECELINKKWVIYDIKIN</sequence>
<gene>
    <name evidence="2" type="ORF">CWS20_22375</name>
</gene>
<keyword evidence="1" id="KW-0472">Membrane</keyword>
<comment type="caution">
    <text evidence="2">The sequence shown here is derived from an EMBL/GenBank/DDBJ whole genome shotgun (WGS) entry which is preliminary data.</text>
</comment>
<dbReference type="RefSeq" id="WP_066196130.1">
    <property type="nucleotide sequence ID" value="NZ_JARMMB010000009.1"/>
</dbReference>
<reference evidence="2 3" key="1">
    <citation type="journal article" date="2010" name="Int. J. Syst. Evol. Microbiol.">
        <title>Bacillus horneckiae sp. nov., isolated from a spacecraft-assembly clean room.</title>
        <authorList>
            <person name="Vaishampayan P."/>
            <person name="Probst A."/>
            <person name="Krishnamurthi S."/>
            <person name="Ghosh S."/>
            <person name="Osman S."/>
            <person name="McDowall A."/>
            <person name="Ruckmani A."/>
            <person name="Mayilraj S."/>
            <person name="Venkateswaran K."/>
        </authorList>
    </citation>
    <scope>NUCLEOTIDE SEQUENCE [LARGE SCALE GENOMIC DNA]</scope>
    <source>
        <strain evidence="3">1PO1SC</strain>
    </source>
</reference>
<name>A0A2N0ZB53_9BACI</name>
<evidence type="ECO:0000256" key="1">
    <source>
        <dbReference type="SAM" id="Phobius"/>
    </source>
</evidence>
<dbReference type="EMBL" id="PISD01000059">
    <property type="protein sequence ID" value="PKG26730.1"/>
    <property type="molecule type" value="Genomic_DNA"/>
</dbReference>
<protein>
    <submittedName>
        <fullName evidence="2">Uncharacterized protein</fullName>
    </submittedName>
</protein>
<keyword evidence="1" id="KW-1133">Transmembrane helix</keyword>